<comment type="caution">
    <text evidence="3">The sequence shown here is derived from an EMBL/GenBank/DDBJ whole genome shotgun (WGS) entry which is preliminary data.</text>
</comment>
<dbReference type="RefSeq" id="WP_191766191.1">
    <property type="nucleotide sequence ID" value="NZ_JACSPM010000003.1"/>
</dbReference>
<dbReference type="SUPFAM" id="SSF55961">
    <property type="entry name" value="Bet v1-like"/>
    <property type="match status" value="1"/>
</dbReference>
<reference evidence="3 4" key="1">
    <citation type="submission" date="2020-08" db="EMBL/GenBank/DDBJ databases">
        <title>A Genomic Blueprint of the Chicken Gut Microbiome.</title>
        <authorList>
            <person name="Gilroy R."/>
            <person name="Ravi A."/>
            <person name="Getino M."/>
            <person name="Pursley I."/>
            <person name="Horton D.L."/>
            <person name="Alikhan N.-F."/>
            <person name="Baker D."/>
            <person name="Gharbi K."/>
            <person name="Hall N."/>
            <person name="Watson M."/>
            <person name="Adriaenssens E.M."/>
            <person name="Foster-Nyarko E."/>
            <person name="Jarju S."/>
            <person name="Secka A."/>
            <person name="Antonio M."/>
            <person name="Oren A."/>
            <person name="Chaudhuri R."/>
            <person name="La Ragione R.M."/>
            <person name="Hildebrand F."/>
            <person name="Pallen M.J."/>
        </authorList>
    </citation>
    <scope>NUCLEOTIDE SEQUENCE [LARGE SCALE GENOMIC DNA]</scope>
    <source>
        <strain evidence="3 4">Sa1CUA4</strain>
    </source>
</reference>
<dbReference type="CDD" id="cd07814">
    <property type="entry name" value="SRPBCC_CalC_Aha1-like"/>
    <property type="match status" value="1"/>
</dbReference>
<evidence type="ECO:0000259" key="2">
    <source>
        <dbReference type="Pfam" id="PF08327"/>
    </source>
</evidence>
<dbReference type="Proteomes" id="UP000602532">
    <property type="component" value="Unassembled WGS sequence"/>
</dbReference>
<proteinExistence type="inferred from homology"/>
<evidence type="ECO:0000313" key="4">
    <source>
        <dbReference type="Proteomes" id="UP000602532"/>
    </source>
</evidence>
<dbReference type="Gene3D" id="3.30.530.20">
    <property type="match status" value="1"/>
</dbReference>
<sequence>MFEMIESALVAASVEEVWSDLTDASRLAEWYWPPRLEAEVVVEPVELGRWEVRSQVAGLAVLGRVLAAEPPSRLRLEWRWEGEDHTTDAELTLERAADASTRVIVRHSGFVSADERDNHIEGWSNCLQRLVDRHGGVAAFG</sequence>
<feature type="domain" description="Activator of Hsp90 ATPase homologue 1/2-like C-terminal" evidence="2">
    <location>
        <begin position="12"/>
        <end position="132"/>
    </location>
</feature>
<dbReference type="InterPro" id="IPR023393">
    <property type="entry name" value="START-like_dom_sf"/>
</dbReference>
<keyword evidence="4" id="KW-1185">Reference proteome</keyword>
<protein>
    <submittedName>
        <fullName evidence="3">SRPBCC domain-containing protein</fullName>
    </submittedName>
</protein>
<dbReference type="Pfam" id="PF08327">
    <property type="entry name" value="AHSA1"/>
    <property type="match status" value="1"/>
</dbReference>
<comment type="similarity">
    <text evidence="1">Belongs to the AHA1 family.</text>
</comment>
<dbReference type="InterPro" id="IPR013538">
    <property type="entry name" value="ASHA1/2-like_C"/>
</dbReference>
<gene>
    <name evidence="3" type="ORF">H9622_09650</name>
</gene>
<accession>A0ABR8X3F5</accession>
<organism evidence="3 4">
    <name type="scientific">Microbacterium gallinarum</name>
    <dbReference type="NCBI Taxonomy" id="2762209"/>
    <lineage>
        <taxon>Bacteria</taxon>
        <taxon>Bacillati</taxon>
        <taxon>Actinomycetota</taxon>
        <taxon>Actinomycetes</taxon>
        <taxon>Micrococcales</taxon>
        <taxon>Microbacteriaceae</taxon>
        <taxon>Microbacterium</taxon>
    </lineage>
</organism>
<dbReference type="EMBL" id="JACSPM010000003">
    <property type="protein sequence ID" value="MBD8023855.1"/>
    <property type="molecule type" value="Genomic_DNA"/>
</dbReference>
<name>A0ABR8X3F5_9MICO</name>
<evidence type="ECO:0000256" key="1">
    <source>
        <dbReference type="ARBA" id="ARBA00006817"/>
    </source>
</evidence>
<evidence type="ECO:0000313" key="3">
    <source>
        <dbReference type="EMBL" id="MBD8023855.1"/>
    </source>
</evidence>